<evidence type="ECO:0000256" key="5">
    <source>
        <dbReference type="SAM" id="Phobius"/>
    </source>
</evidence>
<keyword evidence="2 5" id="KW-0812">Transmembrane</keyword>
<dbReference type="Proteomes" id="UP000189681">
    <property type="component" value="Unassembled WGS sequence"/>
</dbReference>
<feature type="transmembrane region" description="Helical" evidence="5">
    <location>
        <begin position="141"/>
        <end position="159"/>
    </location>
</feature>
<comment type="subcellular location">
    <subcellularLocation>
        <location evidence="1">Membrane</location>
        <topology evidence="1">Multi-pass membrane protein</topology>
    </subcellularLocation>
</comment>
<proteinExistence type="predicted"/>
<feature type="transmembrane region" description="Helical" evidence="5">
    <location>
        <begin position="7"/>
        <end position="26"/>
    </location>
</feature>
<organism evidence="7 8">
    <name type="scientific">Candidatus Brocadia carolinensis</name>
    <dbReference type="NCBI Taxonomy" id="1004156"/>
    <lineage>
        <taxon>Bacteria</taxon>
        <taxon>Pseudomonadati</taxon>
        <taxon>Planctomycetota</taxon>
        <taxon>Candidatus Brocadiia</taxon>
        <taxon>Candidatus Brocadiales</taxon>
        <taxon>Candidatus Brocadiaceae</taxon>
        <taxon>Candidatus Brocadia</taxon>
    </lineage>
</organism>
<dbReference type="InterPro" id="IPR029020">
    <property type="entry name" value="Ammonium/urea_transptr"/>
</dbReference>
<evidence type="ECO:0000256" key="1">
    <source>
        <dbReference type="ARBA" id="ARBA00004141"/>
    </source>
</evidence>
<evidence type="ECO:0000256" key="2">
    <source>
        <dbReference type="ARBA" id="ARBA00022692"/>
    </source>
</evidence>
<keyword evidence="3 5" id="KW-1133">Transmembrane helix</keyword>
<dbReference type="GO" id="GO:0008519">
    <property type="term" value="F:ammonium channel activity"/>
    <property type="evidence" value="ECO:0007669"/>
    <property type="project" value="InterPro"/>
</dbReference>
<dbReference type="SUPFAM" id="SSF111352">
    <property type="entry name" value="Ammonium transporter"/>
    <property type="match status" value="1"/>
</dbReference>
<feature type="domain" description="Ammonium transporter AmtB-like" evidence="6">
    <location>
        <begin position="117"/>
        <end position="265"/>
    </location>
</feature>
<dbReference type="GO" id="GO:0097272">
    <property type="term" value="P:ammonium homeostasis"/>
    <property type="evidence" value="ECO:0007669"/>
    <property type="project" value="TreeGrafter"/>
</dbReference>
<dbReference type="InterPro" id="IPR024041">
    <property type="entry name" value="NH4_transpt_AmtB-like_dom"/>
</dbReference>
<feature type="transmembrane region" description="Helical" evidence="5">
    <location>
        <begin position="118"/>
        <end position="136"/>
    </location>
</feature>
<keyword evidence="4 5" id="KW-0472">Membrane</keyword>
<dbReference type="GO" id="GO:0005886">
    <property type="term" value="C:plasma membrane"/>
    <property type="evidence" value="ECO:0007669"/>
    <property type="project" value="InterPro"/>
</dbReference>
<name>A0A1V4AR04_9BACT</name>
<evidence type="ECO:0000256" key="3">
    <source>
        <dbReference type="ARBA" id="ARBA00022989"/>
    </source>
</evidence>
<dbReference type="AlphaFoldDB" id="A0A1V4AR04"/>
<comment type="caution">
    <text evidence="7">The sequence shown here is derived from an EMBL/GenBank/DDBJ whole genome shotgun (WGS) entry which is preliminary data.</text>
</comment>
<feature type="transmembrane region" description="Helical" evidence="5">
    <location>
        <begin position="204"/>
        <end position="223"/>
    </location>
</feature>
<dbReference type="PRINTS" id="PR00342">
    <property type="entry name" value="RHESUSRHD"/>
</dbReference>
<evidence type="ECO:0000313" key="7">
    <source>
        <dbReference type="EMBL" id="OOP55547.1"/>
    </source>
</evidence>
<accession>A0A1V4AR04</accession>
<feature type="transmembrane region" description="Helical" evidence="5">
    <location>
        <begin position="179"/>
        <end position="197"/>
    </location>
</feature>
<dbReference type="EMBL" id="AYTS01000133">
    <property type="protein sequence ID" value="OOP55547.1"/>
    <property type="molecule type" value="Genomic_DNA"/>
</dbReference>
<dbReference type="Pfam" id="PF00909">
    <property type="entry name" value="Ammonium_transp"/>
    <property type="match status" value="1"/>
</dbReference>
<evidence type="ECO:0000259" key="6">
    <source>
        <dbReference type="Pfam" id="PF00909"/>
    </source>
</evidence>
<protein>
    <recommendedName>
        <fullName evidence="6">Ammonium transporter AmtB-like domain-containing protein</fullName>
    </recommendedName>
</protein>
<dbReference type="InterPro" id="IPR002229">
    <property type="entry name" value="RhesusRHD"/>
</dbReference>
<reference evidence="7 8" key="1">
    <citation type="journal article" date="2017" name="Water Res.">
        <title>Discovery and metagenomic analysis of an anammox bacterial enrichment related to Candidatus "Brocadia caroliniensis" in a full-scale glycerol-fed nitritation-denitritation separate centrate treatment process.</title>
        <authorList>
            <person name="Park H."/>
            <person name="Brotto A.C."/>
            <person name="van Loosdrecht M.C."/>
            <person name="Chandran K."/>
        </authorList>
    </citation>
    <scope>NUCLEOTIDE SEQUENCE [LARGE SCALE GENOMIC DNA]</scope>
    <source>
        <strain evidence="7">26THWARD</strain>
    </source>
</reference>
<evidence type="ECO:0000256" key="4">
    <source>
        <dbReference type="ARBA" id="ARBA00023136"/>
    </source>
</evidence>
<gene>
    <name evidence="7" type="ORF">AYP45_14045</name>
</gene>
<feature type="transmembrane region" description="Helical" evidence="5">
    <location>
        <begin position="243"/>
        <end position="261"/>
    </location>
</feature>
<dbReference type="PANTHER" id="PTHR11730:SF60">
    <property type="entry name" value="RH50, ISOFORM D"/>
    <property type="match status" value="1"/>
</dbReference>
<sequence>MSIRRFLNLCIVLGLGLLSIPLFGVIRHGYGAEVLPSQSMDHAKFSIHENQDDLHAWSSLERTSGLNAENHTILLASSSGETQTTSMTEHVSAQGGSHEGAISKAMEDFLELAKYGKAIHVMAMLMVGFGFLMVFVKKYGYGAVTATYIAVSVVLPYYMFLKKMHIFGEPAELTMDRLILAEFCAASILIAMGAFLGRLKMSQYIIMALIFVPSYMLNEWIMLDNGMGLIPKGQLIDTGGSIVIHQFGAYFGLGVIVRMTTSEDFNKKNRI</sequence>
<dbReference type="STRING" id="1004156.AYP45_14045"/>
<dbReference type="Gene3D" id="1.10.3430.10">
    <property type="entry name" value="Ammonium transporter AmtB like domains"/>
    <property type="match status" value="1"/>
</dbReference>
<evidence type="ECO:0000313" key="8">
    <source>
        <dbReference type="Proteomes" id="UP000189681"/>
    </source>
</evidence>
<dbReference type="PANTHER" id="PTHR11730">
    <property type="entry name" value="AMMONIUM TRANSPORTER"/>
    <property type="match status" value="1"/>
</dbReference>